<feature type="coiled-coil region" evidence="1">
    <location>
        <begin position="119"/>
        <end position="167"/>
    </location>
</feature>
<accession>A0A8I6S6L2</accession>
<dbReference type="OrthoDB" id="10635737at2759"/>
<dbReference type="Proteomes" id="UP000494040">
    <property type="component" value="Unassembled WGS sequence"/>
</dbReference>
<sequence>MTQKTNNVGFEPNFGLPIFFDQTNNTDVPERNQGDVEVERTVRVQPLNLQRLSELAGIDLEQCPVLKFIGGCEQYCSKKTPVYILPQNKTNSVSHHESPILGQGLKKMFTNSRPNAKREEELIKEIERVQNRLDSVTEQLQNSKAEREKLEWKINEVQMKIKKESENLGLTFSENPSEDELLHLEKLTELAKEKVRRNRMLKVFQQKENLLLSTMGSARLPEFDSVPSLHNNPVIQPALDINSIELLKSFGAALSTSLRNNPTAAFLQE</sequence>
<reference evidence="2" key="1">
    <citation type="submission" date="2022-01" db="UniProtKB">
        <authorList>
            <consortium name="EnsemblMetazoa"/>
        </authorList>
    </citation>
    <scope>IDENTIFICATION</scope>
</reference>
<keyword evidence="1" id="KW-0175">Coiled coil</keyword>
<protein>
    <submittedName>
        <fullName evidence="2">Uncharacterized protein</fullName>
    </submittedName>
</protein>
<keyword evidence="3" id="KW-1185">Reference proteome</keyword>
<dbReference type="KEGG" id="clec:106670920"/>
<dbReference type="EnsemblMetazoa" id="XM_014401600.2">
    <property type="protein sequence ID" value="XP_014257086.1"/>
    <property type="gene ID" value="LOC106670920"/>
</dbReference>
<evidence type="ECO:0000313" key="3">
    <source>
        <dbReference type="Proteomes" id="UP000494040"/>
    </source>
</evidence>
<evidence type="ECO:0000256" key="1">
    <source>
        <dbReference type="SAM" id="Coils"/>
    </source>
</evidence>
<name>A0A8I6S6L2_CIMLE</name>
<evidence type="ECO:0000313" key="2">
    <source>
        <dbReference type="EnsemblMetazoa" id="XP_014257086.1"/>
    </source>
</evidence>
<gene>
    <name evidence="2" type="primary">106670920</name>
</gene>
<dbReference type="AlphaFoldDB" id="A0A8I6S6L2"/>
<organism evidence="2 3">
    <name type="scientific">Cimex lectularius</name>
    <name type="common">Bed bug</name>
    <name type="synonym">Acanthia lectularia</name>
    <dbReference type="NCBI Taxonomy" id="79782"/>
    <lineage>
        <taxon>Eukaryota</taxon>
        <taxon>Metazoa</taxon>
        <taxon>Ecdysozoa</taxon>
        <taxon>Arthropoda</taxon>
        <taxon>Hexapoda</taxon>
        <taxon>Insecta</taxon>
        <taxon>Pterygota</taxon>
        <taxon>Neoptera</taxon>
        <taxon>Paraneoptera</taxon>
        <taxon>Hemiptera</taxon>
        <taxon>Heteroptera</taxon>
        <taxon>Panheteroptera</taxon>
        <taxon>Cimicomorpha</taxon>
        <taxon>Cimicidae</taxon>
        <taxon>Cimex</taxon>
    </lineage>
</organism>
<proteinExistence type="predicted"/>
<dbReference type="EnsemblMetazoa" id="XM_014401599.2">
    <property type="protein sequence ID" value="XP_014257085.1"/>
    <property type="gene ID" value="LOC106670920"/>
</dbReference>